<dbReference type="CDD" id="cd01189">
    <property type="entry name" value="INT_ICEBs1_C_like"/>
    <property type="match status" value="1"/>
</dbReference>
<protein>
    <submittedName>
        <fullName evidence="6">Site-specific integrase</fullName>
    </submittedName>
</protein>
<accession>A0ABS6FBU9</accession>
<dbReference type="InterPro" id="IPR004107">
    <property type="entry name" value="Integrase_SAM-like_N"/>
</dbReference>
<dbReference type="InterPro" id="IPR002104">
    <property type="entry name" value="Integrase_catalytic"/>
</dbReference>
<evidence type="ECO:0000256" key="2">
    <source>
        <dbReference type="ARBA" id="ARBA00008857"/>
    </source>
</evidence>
<dbReference type="PANTHER" id="PTHR30349">
    <property type="entry name" value="PHAGE INTEGRASE-RELATED"/>
    <property type="match status" value="1"/>
</dbReference>
<dbReference type="PROSITE" id="PS51900">
    <property type="entry name" value="CB"/>
    <property type="match status" value="1"/>
</dbReference>
<feature type="domain" description="Tyr recombinase" evidence="4">
    <location>
        <begin position="151"/>
        <end position="327"/>
    </location>
</feature>
<dbReference type="PROSITE" id="PS51898">
    <property type="entry name" value="TYR_RECOMBINASE"/>
    <property type="match status" value="1"/>
</dbReference>
<keyword evidence="7" id="KW-1185">Reference proteome</keyword>
<dbReference type="Proteomes" id="UP000787672">
    <property type="component" value="Unassembled WGS sequence"/>
</dbReference>
<dbReference type="RefSeq" id="WP_216633090.1">
    <property type="nucleotide sequence ID" value="NZ_JAHLQN010000001.1"/>
</dbReference>
<name>A0ABS6FBU9_9FIRM</name>
<evidence type="ECO:0000313" key="6">
    <source>
        <dbReference type="EMBL" id="MBU5627752.1"/>
    </source>
</evidence>
<evidence type="ECO:0000256" key="3">
    <source>
        <dbReference type="PROSITE-ProRule" id="PRU01248"/>
    </source>
</evidence>
<dbReference type="Pfam" id="PF14659">
    <property type="entry name" value="Phage_int_SAM_3"/>
    <property type="match status" value="1"/>
</dbReference>
<dbReference type="InterPro" id="IPR050090">
    <property type="entry name" value="Tyrosine_recombinase_XerCD"/>
</dbReference>
<sequence length="340" mass="38070">MKIPEPKKLSSGKYRIQVMVDGKRTGKTFATPEECIYWASGIKTKSIENDKSPRRITVSEAADRYIESKDAVLSPSTIAGYKKIKKNLMGPISSTSLPDLTQEKIQHWVNGLVKSGKSAKTIANAHGFLSAILSEYKPSMALKTTLPQKVKADIHIPSEGEIKAIVEASRGTRYELPIILALWLGLRQSEILGLEWSDIDGDYLHIRRAIVMGENGPVEKGTKTYSGTRRIHLPDPIKTLINAQPNKGTHIVPLTGKAIYSGFSRICEKAGTPHFRFHDLRHMNASIMLAEGIPDKYGMKRMGHATNNMLKTVYQHTIREREIEYDAKIDSKFEELFKPD</sequence>
<keyword evidence="3" id="KW-0238">DNA-binding</keyword>
<dbReference type="InterPro" id="IPR044068">
    <property type="entry name" value="CB"/>
</dbReference>
<proteinExistence type="inferred from homology"/>
<evidence type="ECO:0000313" key="7">
    <source>
        <dbReference type="Proteomes" id="UP000787672"/>
    </source>
</evidence>
<comment type="similarity">
    <text evidence="2">Belongs to the 'phage' integrase family.</text>
</comment>
<evidence type="ECO:0000259" key="4">
    <source>
        <dbReference type="PROSITE" id="PS51898"/>
    </source>
</evidence>
<dbReference type="EMBL" id="JAHLQN010000001">
    <property type="protein sequence ID" value="MBU5627752.1"/>
    <property type="molecule type" value="Genomic_DNA"/>
</dbReference>
<feature type="domain" description="Core-binding (CB)" evidence="5">
    <location>
        <begin position="56"/>
        <end position="137"/>
    </location>
</feature>
<organism evidence="6 7">
    <name type="scientific">Dysosmobacter acutus</name>
    <dbReference type="NCBI Taxonomy" id="2841504"/>
    <lineage>
        <taxon>Bacteria</taxon>
        <taxon>Bacillati</taxon>
        <taxon>Bacillota</taxon>
        <taxon>Clostridia</taxon>
        <taxon>Eubacteriales</taxon>
        <taxon>Oscillospiraceae</taxon>
        <taxon>Dysosmobacter</taxon>
    </lineage>
</organism>
<evidence type="ECO:0000256" key="1">
    <source>
        <dbReference type="ARBA" id="ARBA00003283"/>
    </source>
</evidence>
<gene>
    <name evidence="6" type="ORF">KQI82_12610</name>
</gene>
<evidence type="ECO:0000259" key="5">
    <source>
        <dbReference type="PROSITE" id="PS51900"/>
    </source>
</evidence>
<comment type="function">
    <text evidence="1">Site-specific tyrosine recombinase, which acts by catalyzing the cutting and rejoining of the recombining DNA molecules.</text>
</comment>
<dbReference type="Pfam" id="PF00589">
    <property type="entry name" value="Phage_integrase"/>
    <property type="match status" value="1"/>
</dbReference>
<comment type="caution">
    <text evidence="6">The sequence shown here is derived from an EMBL/GenBank/DDBJ whole genome shotgun (WGS) entry which is preliminary data.</text>
</comment>
<dbReference type="PANTHER" id="PTHR30349:SF64">
    <property type="entry name" value="PROPHAGE INTEGRASE INTD-RELATED"/>
    <property type="match status" value="1"/>
</dbReference>
<reference evidence="6 7" key="1">
    <citation type="submission" date="2021-06" db="EMBL/GenBank/DDBJ databases">
        <authorList>
            <person name="Sun Q."/>
            <person name="Li D."/>
        </authorList>
    </citation>
    <scope>NUCLEOTIDE SEQUENCE [LARGE SCALE GENOMIC DNA]</scope>
    <source>
        <strain evidence="6 7">MSJ-2</strain>
    </source>
</reference>